<dbReference type="RefSeq" id="XP_040723104.1">
    <property type="nucleotide sequence ID" value="XM_040868025.1"/>
</dbReference>
<dbReference type="GO" id="GO:0071044">
    <property type="term" value="P:histone mRNA catabolic process"/>
    <property type="evidence" value="ECO:0007669"/>
    <property type="project" value="TreeGrafter"/>
</dbReference>
<dbReference type="PROSITE" id="PS50967">
    <property type="entry name" value="HRDC"/>
    <property type="match status" value="1"/>
</dbReference>
<dbReference type="PANTHER" id="PTHR12124">
    <property type="entry name" value="POLYMYOSITIS/SCLERODERMA AUTOANTIGEN-RELATED"/>
    <property type="match status" value="1"/>
</dbReference>
<name>A0A1Y2F1H7_PROLT</name>
<dbReference type="GO" id="GO:0000166">
    <property type="term" value="F:nucleotide binding"/>
    <property type="evidence" value="ECO:0007669"/>
    <property type="project" value="InterPro"/>
</dbReference>
<evidence type="ECO:0000256" key="5">
    <source>
        <dbReference type="ARBA" id="ARBA00022835"/>
    </source>
</evidence>
<dbReference type="InterPro" id="IPR002562">
    <property type="entry name" value="3'-5'_exonuclease_dom"/>
</dbReference>
<evidence type="ECO:0000256" key="6">
    <source>
        <dbReference type="ARBA" id="ARBA00022839"/>
    </source>
</evidence>
<proteinExistence type="inferred from homology"/>
<dbReference type="InterPro" id="IPR036397">
    <property type="entry name" value="RNaseH_sf"/>
</dbReference>
<dbReference type="Gene3D" id="3.30.420.10">
    <property type="entry name" value="Ribonuclease H-like superfamily/Ribonuclease H"/>
    <property type="match status" value="1"/>
</dbReference>
<evidence type="ECO:0000256" key="4">
    <source>
        <dbReference type="ARBA" id="ARBA00022801"/>
    </source>
</evidence>
<keyword evidence="6" id="KW-0269">Exonuclease</keyword>
<dbReference type="Pfam" id="PF08066">
    <property type="entry name" value="PMC2NT"/>
    <property type="match status" value="1"/>
</dbReference>
<evidence type="ECO:0000256" key="3">
    <source>
        <dbReference type="ARBA" id="ARBA00022722"/>
    </source>
</evidence>
<feature type="non-terminal residue" evidence="10">
    <location>
        <position position="488"/>
    </location>
</feature>
<organism evidence="10 11">
    <name type="scientific">Protomyces lactucae-debilis</name>
    <dbReference type="NCBI Taxonomy" id="2754530"/>
    <lineage>
        <taxon>Eukaryota</taxon>
        <taxon>Fungi</taxon>
        <taxon>Dikarya</taxon>
        <taxon>Ascomycota</taxon>
        <taxon>Taphrinomycotina</taxon>
        <taxon>Taphrinomycetes</taxon>
        <taxon>Taphrinales</taxon>
        <taxon>Protomycetaceae</taxon>
        <taxon>Protomyces</taxon>
    </lineage>
</organism>
<dbReference type="GO" id="GO:0000175">
    <property type="term" value="F:3'-5'-RNA exonuclease activity"/>
    <property type="evidence" value="ECO:0007669"/>
    <property type="project" value="InterPro"/>
</dbReference>
<dbReference type="GO" id="GO:0071036">
    <property type="term" value="P:nuclear polyadenylation-dependent snoRNA catabolic process"/>
    <property type="evidence" value="ECO:0007669"/>
    <property type="project" value="TreeGrafter"/>
</dbReference>
<keyword evidence="11" id="KW-1185">Reference proteome</keyword>
<keyword evidence="3" id="KW-0540">Nuclease</keyword>
<sequence>MGIEEAISVSLQGAIKAATLLGQNDLAFHTSLDTQFSNSLQDTHAQLLSLTSSILDYVSPGGFEALQEIKAVETRWGDLIDVVDHLLEQTDTALEETRQRKVKEAAEQEQLQAKQAQLPPLPASLRNAQDLTPPQRKFARKPDNDDAPWRPLITDKRHAMVPLLTDEERGSARQTERATHPYAHEIEHIEYPTHMFQRHEPIMYKDIDSQPLGWVSTQDTLDAMLNELRKATEIAVDLEHHDFHSFRGFVCLMQISTREQDWIVDTLALRDELAVLNEVFADSKIVKVLHGAAMDIIWLQRDFGLYIVNLFDSYHATKVLGFDGHGLAFLLKKYVDFDADKRYQLADWRIRPLPKEMLFYARCDTHFLLYVYDCLRNELLDRSTPGTHNMLASVLQASAQVSLREYSKEPYDAAQGQGADGWQLVLFKNYATRAFGPQQLETLKALHQWRDQVARELDESTRFVMSNNALVSLAAATPRDKKALQQCC</sequence>
<dbReference type="OMA" id="LEYKFLH"/>
<dbReference type="SUPFAM" id="SSF47819">
    <property type="entry name" value="HRDC-like"/>
    <property type="match status" value="1"/>
</dbReference>
<comment type="similarity">
    <text evidence="8">Belongs to the exosome component 10/RRP6 family.</text>
</comment>
<dbReference type="InterPro" id="IPR012337">
    <property type="entry name" value="RNaseH-like_sf"/>
</dbReference>
<dbReference type="GO" id="GO:0071035">
    <property type="term" value="P:nuclear polyadenylation-dependent rRNA catabolic process"/>
    <property type="evidence" value="ECO:0007669"/>
    <property type="project" value="TreeGrafter"/>
</dbReference>
<reference evidence="10 11" key="1">
    <citation type="submission" date="2016-07" db="EMBL/GenBank/DDBJ databases">
        <title>Pervasive Adenine N6-methylation of Active Genes in Fungi.</title>
        <authorList>
            <consortium name="DOE Joint Genome Institute"/>
            <person name="Mondo S.J."/>
            <person name="Dannebaum R.O."/>
            <person name="Kuo R.C."/>
            <person name="Labutti K."/>
            <person name="Haridas S."/>
            <person name="Kuo A."/>
            <person name="Salamov A."/>
            <person name="Ahrendt S.R."/>
            <person name="Lipzen A."/>
            <person name="Sullivan W."/>
            <person name="Andreopoulos W.B."/>
            <person name="Clum A."/>
            <person name="Lindquist E."/>
            <person name="Daum C."/>
            <person name="Ramamoorthy G.K."/>
            <person name="Gryganskyi A."/>
            <person name="Culley D."/>
            <person name="Magnuson J.K."/>
            <person name="James T.Y."/>
            <person name="O'Malley M.A."/>
            <person name="Stajich J.E."/>
            <person name="Spatafora J.W."/>
            <person name="Visel A."/>
            <person name="Grigoriev I.V."/>
        </authorList>
    </citation>
    <scope>NUCLEOTIDE SEQUENCE [LARGE SCALE GENOMIC DNA]</scope>
    <source>
        <strain evidence="10 11">12-1054</strain>
    </source>
</reference>
<dbReference type="InterPro" id="IPR045092">
    <property type="entry name" value="Rrp6-like"/>
</dbReference>
<dbReference type="GO" id="GO:0071038">
    <property type="term" value="P:TRAMP-dependent tRNA surveillance pathway"/>
    <property type="evidence" value="ECO:0007669"/>
    <property type="project" value="TreeGrafter"/>
</dbReference>
<dbReference type="Proteomes" id="UP000193685">
    <property type="component" value="Unassembled WGS sequence"/>
</dbReference>
<dbReference type="SMART" id="SM00474">
    <property type="entry name" value="35EXOc"/>
    <property type="match status" value="1"/>
</dbReference>
<dbReference type="GO" id="GO:0071051">
    <property type="term" value="P:poly(A)-dependent snoRNA 3'-end processing"/>
    <property type="evidence" value="ECO:0007669"/>
    <property type="project" value="TreeGrafter"/>
</dbReference>
<dbReference type="InterPro" id="IPR049559">
    <property type="entry name" value="Rrp6p-like_exo"/>
</dbReference>
<evidence type="ECO:0000313" key="10">
    <source>
        <dbReference type="EMBL" id="ORY77719.1"/>
    </source>
</evidence>
<dbReference type="GO" id="GO:0071039">
    <property type="term" value="P:nuclear polyadenylation-dependent CUT catabolic process"/>
    <property type="evidence" value="ECO:0007669"/>
    <property type="project" value="TreeGrafter"/>
</dbReference>
<evidence type="ECO:0000313" key="11">
    <source>
        <dbReference type="Proteomes" id="UP000193685"/>
    </source>
</evidence>
<dbReference type="InterPro" id="IPR012588">
    <property type="entry name" value="Exosome-assoc_fac_Rrp6_N"/>
</dbReference>
<dbReference type="GeneID" id="63784624"/>
<dbReference type="FunFam" id="3.30.420.10:FF:000059">
    <property type="entry name" value="Exosome complex exonuclease Rrp6"/>
    <property type="match status" value="1"/>
</dbReference>
<gene>
    <name evidence="10" type="ORF">BCR37DRAFT_350687</name>
</gene>
<keyword evidence="2" id="KW-0698">rRNA processing</keyword>
<dbReference type="AlphaFoldDB" id="A0A1Y2F1H7"/>
<dbReference type="GO" id="GO:0000176">
    <property type="term" value="C:nuclear exosome (RNase complex)"/>
    <property type="evidence" value="ECO:0007669"/>
    <property type="project" value="InterPro"/>
</dbReference>
<evidence type="ECO:0000259" key="9">
    <source>
        <dbReference type="PROSITE" id="PS50967"/>
    </source>
</evidence>
<dbReference type="SUPFAM" id="SSF53098">
    <property type="entry name" value="Ribonuclease H-like"/>
    <property type="match status" value="1"/>
</dbReference>
<protein>
    <submittedName>
        <fullName evidence="10">Ribonuclease H-like domain-containing protein</fullName>
    </submittedName>
</protein>
<dbReference type="InterPro" id="IPR010997">
    <property type="entry name" value="HRDC-like_sf"/>
</dbReference>
<dbReference type="GO" id="GO:0003727">
    <property type="term" value="F:single-stranded RNA binding"/>
    <property type="evidence" value="ECO:0007669"/>
    <property type="project" value="TreeGrafter"/>
</dbReference>
<dbReference type="GO" id="GO:0000467">
    <property type="term" value="P:exonucleolytic trimming to generate mature 3'-end of 5.8S rRNA from tricistronic rRNA transcript (SSU-rRNA, 5.8S rRNA, LSU-rRNA)"/>
    <property type="evidence" value="ECO:0007669"/>
    <property type="project" value="InterPro"/>
</dbReference>
<dbReference type="Pfam" id="PF01612">
    <property type="entry name" value="DNA_pol_A_exo1"/>
    <property type="match status" value="1"/>
</dbReference>
<dbReference type="GO" id="GO:0071040">
    <property type="term" value="P:nuclear polyadenylation-dependent antisense transcript catabolic process"/>
    <property type="evidence" value="ECO:0007669"/>
    <property type="project" value="TreeGrafter"/>
</dbReference>
<dbReference type="CDD" id="cd06147">
    <property type="entry name" value="Rrp6p_like_exo"/>
    <property type="match status" value="1"/>
</dbReference>
<dbReference type="PANTHER" id="PTHR12124:SF47">
    <property type="entry name" value="EXOSOME COMPONENT 10"/>
    <property type="match status" value="1"/>
</dbReference>
<comment type="subcellular location">
    <subcellularLocation>
        <location evidence="1">Nucleus</location>
    </subcellularLocation>
</comment>
<dbReference type="GO" id="GO:0005730">
    <property type="term" value="C:nucleolus"/>
    <property type="evidence" value="ECO:0007669"/>
    <property type="project" value="TreeGrafter"/>
</dbReference>
<dbReference type="OrthoDB" id="2250022at2759"/>
<evidence type="ECO:0000256" key="7">
    <source>
        <dbReference type="ARBA" id="ARBA00023242"/>
    </source>
</evidence>
<dbReference type="Gene3D" id="1.10.150.80">
    <property type="entry name" value="HRDC domain"/>
    <property type="match status" value="1"/>
</dbReference>
<dbReference type="InterPro" id="IPR044876">
    <property type="entry name" value="HRDC_dom_sf"/>
</dbReference>
<dbReference type="STRING" id="56484.A0A1Y2F1H7"/>
<dbReference type="EMBL" id="MCFI01000019">
    <property type="protein sequence ID" value="ORY77719.1"/>
    <property type="molecule type" value="Genomic_DNA"/>
</dbReference>
<dbReference type="Pfam" id="PF00570">
    <property type="entry name" value="HRDC"/>
    <property type="match status" value="1"/>
</dbReference>
<evidence type="ECO:0000256" key="1">
    <source>
        <dbReference type="ARBA" id="ARBA00004123"/>
    </source>
</evidence>
<dbReference type="InterPro" id="IPR002121">
    <property type="entry name" value="HRDC_dom"/>
</dbReference>
<feature type="domain" description="HRDC" evidence="9">
    <location>
        <begin position="436"/>
        <end position="488"/>
    </location>
</feature>
<comment type="caution">
    <text evidence="10">The sequence shown here is derived from an EMBL/GenBank/DDBJ whole genome shotgun (WGS) entry which is preliminary data.</text>
</comment>
<accession>A0A1Y2F1H7</accession>
<dbReference type="GO" id="GO:0071037">
    <property type="term" value="P:nuclear polyadenylation-dependent snRNA catabolic process"/>
    <property type="evidence" value="ECO:0007669"/>
    <property type="project" value="TreeGrafter"/>
</dbReference>
<keyword evidence="5" id="KW-0271">Exosome</keyword>
<evidence type="ECO:0000256" key="8">
    <source>
        <dbReference type="ARBA" id="ARBA00043957"/>
    </source>
</evidence>
<keyword evidence="4" id="KW-0378">Hydrolase</keyword>
<keyword evidence="7" id="KW-0539">Nucleus</keyword>
<evidence type="ECO:0000256" key="2">
    <source>
        <dbReference type="ARBA" id="ARBA00022552"/>
    </source>
</evidence>